<dbReference type="PROSITE" id="PS50110">
    <property type="entry name" value="RESPONSE_REGULATORY"/>
    <property type="match status" value="2"/>
</dbReference>
<dbReference type="Gene3D" id="1.20.120.160">
    <property type="entry name" value="HPT domain"/>
    <property type="match status" value="1"/>
</dbReference>
<name>A0A1V1PEE5_9BACT</name>
<dbReference type="GO" id="GO:0005886">
    <property type="term" value="C:plasma membrane"/>
    <property type="evidence" value="ECO:0007669"/>
    <property type="project" value="UniProtKB-SubCell"/>
</dbReference>
<feature type="domain" description="Response regulatory" evidence="16">
    <location>
        <begin position="734"/>
        <end position="853"/>
    </location>
</feature>
<comment type="catalytic activity">
    <reaction evidence="1">
        <text>ATP + protein L-histidine = ADP + protein N-phospho-L-histidine.</text>
        <dbReference type="EC" id="2.7.13.3"/>
    </reaction>
</comment>
<dbReference type="InterPro" id="IPR003661">
    <property type="entry name" value="HisK_dim/P_dom"/>
</dbReference>
<dbReference type="CDD" id="cd16922">
    <property type="entry name" value="HATPase_EvgS-ArcB-TorS-like"/>
    <property type="match status" value="1"/>
</dbReference>
<comment type="caution">
    <text evidence="12">Lacks conserved residue(s) required for the propagation of feature annotation.</text>
</comment>
<dbReference type="Pfam" id="PF01627">
    <property type="entry name" value="Hpt"/>
    <property type="match status" value="1"/>
</dbReference>
<dbReference type="PRINTS" id="PR00344">
    <property type="entry name" value="BCTRLSENSOR"/>
</dbReference>
<dbReference type="SMART" id="SM00387">
    <property type="entry name" value="HATPase_c"/>
    <property type="match status" value="1"/>
</dbReference>
<dbReference type="FunFam" id="3.30.565.10:FF:000010">
    <property type="entry name" value="Sensor histidine kinase RcsC"/>
    <property type="match status" value="1"/>
</dbReference>
<feature type="domain" description="Histidine kinase" evidence="15">
    <location>
        <begin position="339"/>
        <end position="560"/>
    </location>
</feature>
<feature type="domain" description="Response regulatory" evidence="16">
    <location>
        <begin position="578"/>
        <end position="699"/>
    </location>
</feature>
<dbReference type="CDD" id="cd00088">
    <property type="entry name" value="HPT"/>
    <property type="match status" value="1"/>
</dbReference>
<feature type="modified residue" description="4-aspartylphosphate" evidence="12">
    <location>
        <position position="783"/>
    </location>
</feature>
<evidence type="ECO:0000256" key="1">
    <source>
        <dbReference type="ARBA" id="ARBA00000085"/>
    </source>
</evidence>
<evidence type="ECO:0000256" key="5">
    <source>
        <dbReference type="ARBA" id="ARBA00022741"/>
    </source>
</evidence>
<keyword evidence="6 18" id="KW-0418">Kinase</keyword>
<dbReference type="PROSITE" id="PS50109">
    <property type="entry name" value="HIS_KIN"/>
    <property type="match status" value="1"/>
</dbReference>
<dbReference type="Pfam" id="PF00072">
    <property type="entry name" value="Response_reg"/>
    <property type="match status" value="2"/>
</dbReference>
<feature type="transmembrane region" description="Helical" evidence="14">
    <location>
        <begin position="248"/>
        <end position="267"/>
    </location>
</feature>
<dbReference type="InterPro" id="IPR036890">
    <property type="entry name" value="HATPase_C_sf"/>
</dbReference>
<dbReference type="SUPFAM" id="SSF47384">
    <property type="entry name" value="Homodimeric domain of signal transducing histidine kinase"/>
    <property type="match status" value="1"/>
</dbReference>
<feature type="modified residue" description="Phosphohistidine" evidence="11">
    <location>
        <position position="937"/>
    </location>
</feature>
<keyword evidence="5" id="KW-0547">Nucleotide-binding</keyword>
<feature type="transmembrane region" description="Helical" evidence="14">
    <location>
        <begin position="279"/>
        <end position="302"/>
    </location>
</feature>
<dbReference type="Pfam" id="PF02518">
    <property type="entry name" value="HATPase_c"/>
    <property type="match status" value="1"/>
</dbReference>
<dbReference type="SUPFAM" id="SSF55874">
    <property type="entry name" value="ATPase domain of HSP90 chaperone/DNA topoisomerase II/histidine kinase"/>
    <property type="match status" value="1"/>
</dbReference>
<reference evidence="19" key="1">
    <citation type="submission" date="2012-11" db="EMBL/GenBank/DDBJ databases">
        <authorList>
            <person name="Lucero-Rivera Y.E."/>
            <person name="Tovar-Ramirez D."/>
        </authorList>
    </citation>
    <scope>NUCLEOTIDE SEQUENCE [LARGE SCALE GENOMIC DNA]</scope>
    <source>
        <strain evidence="19">Araruama</strain>
    </source>
</reference>
<comment type="caution">
    <text evidence="18">The sequence shown here is derived from an EMBL/GenBank/DDBJ whole genome shotgun (WGS) entry which is preliminary data.</text>
</comment>
<comment type="subunit">
    <text evidence="9">At low DSF concentrations, interacts with RpfF.</text>
</comment>
<dbReference type="Pfam" id="PF00512">
    <property type="entry name" value="HisKA"/>
    <property type="match status" value="1"/>
</dbReference>
<dbReference type="PANTHER" id="PTHR45339">
    <property type="entry name" value="HYBRID SIGNAL TRANSDUCTION HISTIDINE KINASE J"/>
    <property type="match status" value="1"/>
</dbReference>
<evidence type="ECO:0000256" key="4">
    <source>
        <dbReference type="ARBA" id="ARBA00022679"/>
    </source>
</evidence>
<dbReference type="SMART" id="SM00073">
    <property type="entry name" value="HPT"/>
    <property type="match status" value="1"/>
</dbReference>
<dbReference type="GO" id="GO:0005524">
    <property type="term" value="F:ATP binding"/>
    <property type="evidence" value="ECO:0007669"/>
    <property type="project" value="UniProtKB-KW"/>
</dbReference>
<dbReference type="Gene3D" id="3.30.565.10">
    <property type="entry name" value="Histidine kinase-like ATPase, C-terminal domain"/>
    <property type="match status" value="1"/>
</dbReference>
<dbReference type="SMART" id="SM00448">
    <property type="entry name" value="REC"/>
    <property type="match status" value="2"/>
</dbReference>
<sequence length="989" mass="111995">MNMKKQMKWLIISAALILTIIGICSYFTMTLRARYLNNTFHTLKSEMHIAATQIHSMETSFSENLSEITGKISIKDPGGTDSQDLLSHLYNNNSFIERIILKDSKQFIMDINNRYSQDIYEFNDINAIVNQDLVQQKKVSTHGFEKTIRIVFIMPLFNQSNRHNLIVIIDPEKIFKSVFANLYVTKEGQPWVLCHSGKVKFLLCNNCFEFTCRSTKSILSDFAIRQSGEIIANGRLPNQKQRSAQKLLTSYIPISFFGTNYMLGYMVSKRSVLGIFDTMMFTILGIFIMLSILVLIIGGALIRSMKLSLNRELALKQSIEESRDEAILANQTKTDFITNMSHEIRTPMNGILGMNALLLDTRLDSTQYQYAQTIKNSAHSLLAIINDILDFSNIETGQIHLEANAFNLRNTIEDFSDMMASRAFEKGLDYAAFIPYDIPVSLIGDPNRLRQILLNLVSNAIKYTDKGEVVVEVAMEDETETHLRLRFTISDTGLGVPKERMARLFKPFSQVDLSLTRDYGGIGLGLIISKQLVEKMDGEIGMTSVERKGSKFWFTIKLQKDNDKQDTFKISKHLSGLNAMIVGHQLTCRKLLKHHLHHWQCEVTEAEDGISALDKLKQAHLLKKLPDFMIVSYNLPGMDGKTLSKAIRKDPSLRSIPLIMLASMLNHEDLQNYKTYGFVSYFKRPVKIKHMQKAVLQAIGHDDSFESEKIIQTQSGTESPASVIVEDAKFKGLFVLIVEDNLVNQQVTENMLLKLGCQSKIAENGLEALEMLEKRDFDLVLMDIQMPKMDGLTATRNIRSTQSQVRNHDIPIIAMTAHALKGHKEKCFDAGMNDFLTKPLSIDSLVRAIDKTGIQPSYHTEPEKGVEKQVPQQNDTQQKQSDPNIFDRNSLMDRVGGNEAILENIVQLFLKETPKQIGDLEARLASNNMEEATNVAHSIKGSAGNFGATQMREVAYSLEKYCRDNHIEKANEAFIELKGCFDTLKDYMT</sequence>
<evidence type="ECO:0000259" key="17">
    <source>
        <dbReference type="PROSITE" id="PS50894"/>
    </source>
</evidence>
<gene>
    <name evidence="18" type="ORF">OMM_01170</name>
</gene>
<evidence type="ECO:0000256" key="8">
    <source>
        <dbReference type="ARBA" id="ARBA00023012"/>
    </source>
</evidence>
<evidence type="ECO:0000256" key="7">
    <source>
        <dbReference type="ARBA" id="ARBA00022840"/>
    </source>
</evidence>
<evidence type="ECO:0000256" key="13">
    <source>
        <dbReference type="SAM" id="MobiDB-lite"/>
    </source>
</evidence>
<evidence type="ECO:0000313" key="18">
    <source>
        <dbReference type="EMBL" id="ETR73143.1"/>
    </source>
</evidence>
<evidence type="ECO:0000256" key="9">
    <source>
        <dbReference type="ARBA" id="ARBA00064003"/>
    </source>
</evidence>
<dbReference type="SUPFAM" id="SSF52172">
    <property type="entry name" value="CheY-like"/>
    <property type="match status" value="2"/>
</dbReference>
<dbReference type="InterPro" id="IPR008207">
    <property type="entry name" value="Sig_transdc_His_kin_Hpt_dom"/>
</dbReference>
<dbReference type="CDD" id="cd17546">
    <property type="entry name" value="REC_hyHK_CKI1_RcsC-like"/>
    <property type="match status" value="1"/>
</dbReference>
<dbReference type="InterPro" id="IPR001789">
    <property type="entry name" value="Sig_transdc_resp-reg_receiver"/>
</dbReference>
<dbReference type="CDD" id="cd00156">
    <property type="entry name" value="REC"/>
    <property type="match status" value="1"/>
</dbReference>
<dbReference type="SUPFAM" id="SSF47226">
    <property type="entry name" value="Histidine-containing phosphotransfer domain, HPT domain"/>
    <property type="match status" value="1"/>
</dbReference>
<dbReference type="EMBL" id="ATBP01000083">
    <property type="protein sequence ID" value="ETR73143.1"/>
    <property type="molecule type" value="Genomic_DNA"/>
</dbReference>
<keyword evidence="7" id="KW-0067">ATP-binding</keyword>
<organism evidence="18 19">
    <name type="scientific">Candidatus Magnetoglobus multicellularis str. Araruama</name>
    <dbReference type="NCBI Taxonomy" id="890399"/>
    <lineage>
        <taxon>Bacteria</taxon>
        <taxon>Pseudomonadati</taxon>
        <taxon>Thermodesulfobacteriota</taxon>
        <taxon>Desulfobacteria</taxon>
        <taxon>Desulfobacterales</taxon>
        <taxon>Desulfobacteraceae</taxon>
        <taxon>Candidatus Magnetoglobus</taxon>
    </lineage>
</organism>
<dbReference type="GO" id="GO:0000155">
    <property type="term" value="F:phosphorelay sensor kinase activity"/>
    <property type="evidence" value="ECO:0007669"/>
    <property type="project" value="InterPro"/>
</dbReference>
<evidence type="ECO:0000313" key="19">
    <source>
        <dbReference type="Proteomes" id="UP000189670"/>
    </source>
</evidence>
<dbReference type="EC" id="2.7.13.3" evidence="2"/>
<keyword evidence="8" id="KW-0902">Two-component regulatory system</keyword>
<dbReference type="InterPro" id="IPR036641">
    <property type="entry name" value="HPT_dom_sf"/>
</dbReference>
<dbReference type="PANTHER" id="PTHR45339:SF5">
    <property type="entry name" value="HISTIDINE KINASE"/>
    <property type="match status" value="1"/>
</dbReference>
<dbReference type="InterPro" id="IPR003594">
    <property type="entry name" value="HATPase_dom"/>
</dbReference>
<dbReference type="AlphaFoldDB" id="A0A1V1PEE5"/>
<accession>A0A1V1PEE5</accession>
<keyword evidence="14" id="KW-1133">Transmembrane helix</keyword>
<evidence type="ECO:0000256" key="6">
    <source>
        <dbReference type="ARBA" id="ARBA00022777"/>
    </source>
</evidence>
<dbReference type="CDD" id="cd00082">
    <property type="entry name" value="HisKA"/>
    <property type="match status" value="1"/>
</dbReference>
<keyword evidence="14" id="KW-0812">Transmembrane</keyword>
<dbReference type="InterPro" id="IPR036097">
    <property type="entry name" value="HisK_dim/P_sf"/>
</dbReference>
<protein>
    <recommendedName>
        <fullName evidence="10">Sensory/regulatory protein RpfC</fullName>
        <ecNumber evidence="2">2.7.13.3</ecNumber>
    </recommendedName>
</protein>
<evidence type="ECO:0000256" key="2">
    <source>
        <dbReference type="ARBA" id="ARBA00012438"/>
    </source>
</evidence>
<feature type="domain" description="HPt" evidence="17">
    <location>
        <begin position="898"/>
        <end position="989"/>
    </location>
</feature>
<keyword evidence="14" id="KW-0472">Membrane</keyword>
<dbReference type="PROSITE" id="PS50894">
    <property type="entry name" value="HPT"/>
    <property type="match status" value="1"/>
</dbReference>
<keyword evidence="4" id="KW-0808">Transferase</keyword>
<evidence type="ECO:0000256" key="11">
    <source>
        <dbReference type="PROSITE-ProRule" id="PRU00110"/>
    </source>
</evidence>
<dbReference type="InterPro" id="IPR011006">
    <property type="entry name" value="CheY-like_superfamily"/>
</dbReference>
<dbReference type="InterPro" id="IPR004358">
    <property type="entry name" value="Sig_transdc_His_kin-like_C"/>
</dbReference>
<evidence type="ECO:0000256" key="14">
    <source>
        <dbReference type="SAM" id="Phobius"/>
    </source>
</evidence>
<proteinExistence type="predicted"/>
<evidence type="ECO:0000259" key="16">
    <source>
        <dbReference type="PROSITE" id="PS50110"/>
    </source>
</evidence>
<feature type="region of interest" description="Disordered" evidence="13">
    <location>
        <begin position="854"/>
        <end position="887"/>
    </location>
</feature>
<dbReference type="SMART" id="SM00388">
    <property type="entry name" value="HisKA"/>
    <property type="match status" value="1"/>
</dbReference>
<evidence type="ECO:0000256" key="3">
    <source>
        <dbReference type="ARBA" id="ARBA00022553"/>
    </source>
</evidence>
<keyword evidence="3 12" id="KW-0597">Phosphoprotein</keyword>
<dbReference type="Gene3D" id="3.40.50.2300">
    <property type="match status" value="2"/>
</dbReference>
<feature type="compositionally biased region" description="Polar residues" evidence="13">
    <location>
        <begin position="870"/>
        <end position="883"/>
    </location>
</feature>
<dbReference type="InterPro" id="IPR005467">
    <property type="entry name" value="His_kinase_dom"/>
</dbReference>
<dbReference type="Proteomes" id="UP000189670">
    <property type="component" value="Unassembled WGS sequence"/>
</dbReference>
<evidence type="ECO:0000259" key="15">
    <source>
        <dbReference type="PROSITE" id="PS50109"/>
    </source>
</evidence>
<dbReference type="Gene3D" id="1.10.287.130">
    <property type="match status" value="1"/>
</dbReference>
<evidence type="ECO:0000256" key="12">
    <source>
        <dbReference type="PROSITE-ProRule" id="PRU00169"/>
    </source>
</evidence>
<dbReference type="FunFam" id="1.10.287.130:FF:000002">
    <property type="entry name" value="Two-component osmosensing histidine kinase"/>
    <property type="match status" value="1"/>
</dbReference>
<evidence type="ECO:0000256" key="10">
    <source>
        <dbReference type="ARBA" id="ARBA00068150"/>
    </source>
</evidence>